<accession>A0A3P8GA18</accession>
<reference evidence="1 2" key="1">
    <citation type="submission" date="2018-11" db="EMBL/GenBank/DDBJ databases">
        <authorList>
            <consortium name="Pathogen Informatics"/>
        </authorList>
    </citation>
    <scope>NUCLEOTIDE SEQUENCE [LARGE SCALE GENOMIC DNA]</scope>
</reference>
<evidence type="ECO:0000313" key="3">
    <source>
        <dbReference type="WBParaSite" id="HPBE_0002231501-mRNA-1"/>
    </source>
</evidence>
<protein>
    <submittedName>
        <fullName evidence="3">HTH iclR-type domain-containing protein</fullName>
    </submittedName>
</protein>
<reference evidence="3" key="2">
    <citation type="submission" date="2019-09" db="UniProtKB">
        <authorList>
            <consortium name="WormBaseParasite"/>
        </authorList>
    </citation>
    <scope>IDENTIFICATION</scope>
</reference>
<gene>
    <name evidence="1" type="ORF">HPBE_LOCUS22314</name>
</gene>
<name>A0A183GI70_HELPZ</name>
<sequence length="89" mass="10052">MLLDPDDLNQEVQRSSPRLFKLMAKSVQDIERKTGTPKSTVHDILTRSGLVARRPHIVPHDLTAAEQNTRVKVSLYRMTAWTETIVGKG</sequence>
<dbReference type="Proteomes" id="UP000050761">
    <property type="component" value="Unassembled WGS sequence"/>
</dbReference>
<dbReference type="AlphaFoldDB" id="A0A183GI70"/>
<dbReference type="WBParaSite" id="HPBE_0002231501-mRNA-1">
    <property type="protein sequence ID" value="HPBE_0002231501-mRNA-1"/>
    <property type="gene ID" value="HPBE_0002231501"/>
</dbReference>
<evidence type="ECO:0000313" key="2">
    <source>
        <dbReference type="Proteomes" id="UP000050761"/>
    </source>
</evidence>
<keyword evidence="2" id="KW-1185">Reference proteome</keyword>
<evidence type="ECO:0000313" key="1">
    <source>
        <dbReference type="EMBL" id="VDP31839.1"/>
    </source>
</evidence>
<dbReference type="EMBL" id="UZAH01033876">
    <property type="protein sequence ID" value="VDP31839.1"/>
    <property type="molecule type" value="Genomic_DNA"/>
</dbReference>
<proteinExistence type="predicted"/>
<accession>A0A183GI70</accession>
<organism evidence="2 3">
    <name type="scientific">Heligmosomoides polygyrus</name>
    <name type="common">Parasitic roundworm</name>
    <dbReference type="NCBI Taxonomy" id="6339"/>
    <lineage>
        <taxon>Eukaryota</taxon>
        <taxon>Metazoa</taxon>
        <taxon>Ecdysozoa</taxon>
        <taxon>Nematoda</taxon>
        <taxon>Chromadorea</taxon>
        <taxon>Rhabditida</taxon>
        <taxon>Rhabditina</taxon>
        <taxon>Rhabditomorpha</taxon>
        <taxon>Strongyloidea</taxon>
        <taxon>Heligmosomidae</taxon>
        <taxon>Heligmosomoides</taxon>
    </lineage>
</organism>
<dbReference type="OrthoDB" id="6137736at2759"/>